<protein>
    <recommendedName>
        <fullName evidence="6">Carboxylic ester hydrolase</fullName>
        <ecNumber evidence="6">3.1.1.-</ecNumber>
    </recommendedName>
</protein>
<dbReference type="STRING" id="36166.T1GSD6"/>
<feature type="signal peptide" evidence="6">
    <location>
        <begin position="1"/>
        <end position="19"/>
    </location>
</feature>
<dbReference type="PROSITE" id="PS00122">
    <property type="entry name" value="CARBOXYLESTERASE_B_1"/>
    <property type="match status" value="1"/>
</dbReference>
<name>T1GSD6_MEGSC</name>
<evidence type="ECO:0000259" key="7">
    <source>
        <dbReference type="Pfam" id="PF00135"/>
    </source>
</evidence>
<keyword evidence="6" id="KW-0732">Signal</keyword>
<dbReference type="Pfam" id="PF00135">
    <property type="entry name" value="COesterase"/>
    <property type="match status" value="1"/>
</dbReference>
<organism evidence="8 9">
    <name type="scientific">Megaselia scalaris</name>
    <name type="common">Humpbacked fly</name>
    <name type="synonym">Phora scalaris</name>
    <dbReference type="NCBI Taxonomy" id="36166"/>
    <lineage>
        <taxon>Eukaryota</taxon>
        <taxon>Metazoa</taxon>
        <taxon>Ecdysozoa</taxon>
        <taxon>Arthropoda</taxon>
        <taxon>Hexapoda</taxon>
        <taxon>Insecta</taxon>
        <taxon>Pterygota</taxon>
        <taxon>Neoptera</taxon>
        <taxon>Endopterygota</taxon>
        <taxon>Diptera</taxon>
        <taxon>Brachycera</taxon>
        <taxon>Muscomorpha</taxon>
        <taxon>Platypezoidea</taxon>
        <taxon>Phoridae</taxon>
        <taxon>Megaseliini</taxon>
        <taxon>Megaselia</taxon>
    </lineage>
</organism>
<dbReference type="GO" id="GO:0052689">
    <property type="term" value="F:carboxylic ester hydrolase activity"/>
    <property type="evidence" value="ECO:0007669"/>
    <property type="project" value="UniProtKB-KW"/>
</dbReference>
<dbReference type="HOGENOM" id="CLU_006586_13_2_1"/>
<evidence type="ECO:0000313" key="8">
    <source>
        <dbReference type="EnsemblMetazoa" id="MESCA006591-PA"/>
    </source>
</evidence>
<dbReference type="OMA" id="TSINDEC"/>
<keyword evidence="5" id="KW-0325">Glycoprotein</keyword>
<evidence type="ECO:0000256" key="2">
    <source>
        <dbReference type="ARBA" id="ARBA00022487"/>
    </source>
</evidence>
<keyword evidence="9" id="KW-1185">Reference proteome</keyword>
<keyword evidence="4" id="KW-1015">Disulfide bond</keyword>
<dbReference type="ESTHER" id="megsc-t1gsd6">
    <property type="family name" value="Carb_B_Arthropoda"/>
</dbReference>
<feature type="chain" id="PRO_5005147030" description="Carboxylic ester hydrolase" evidence="6">
    <location>
        <begin position="20"/>
        <end position="526"/>
    </location>
</feature>
<dbReference type="Proteomes" id="UP000015102">
    <property type="component" value="Unassembled WGS sequence"/>
</dbReference>
<dbReference type="EC" id="3.1.1.-" evidence="6"/>
<proteinExistence type="inferred from homology"/>
<dbReference type="InterPro" id="IPR019826">
    <property type="entry name" value="Carboxylesterase_B_AS"/>
</dbReference>
<comment type="similarity">
    <text evidence="1 6">Belongs to the type-B carboxylesterase/lipase family.</text>
</comment>
<dbReference type="InterPro" id="IPR002018">
    <property type="entry name" value="CarbesteraseB"/>
</dbReference>
<evidence type="ECO:0000256" key="6">
    <source>
        <dbReference type="RuleBase" id="RU361235"/>
    </source>
</evidence>
<dbReference type="SUPFAM" id="SSF53474">
    <property type="entry name" value="alpha/beta-Hydrolases"/>
    <property type="match status" value="1"/>
</dbReference>
<evidence type="ECO:0000313" key="9">
    <source>
        <dbReference type="Proteomes" id="UP000015102"/>
    </source>
</evidence>
<keyword evidence="3 6" id="KW-0378">Hydrolase</keyword>
<dbReference type="InterPro" id="IPR029058">
    <property type="entry name" value="AB_hydrolase_fold"/>
</dbReference>
<dbReference type="PANTHER" id="PTHR11559">
    <property type="entry name" value="CARBOXYLESTERASE"/>
    <property type="match status" value="1"/>
</dbReference>
<reference evidence="9" key="1">
    <citation type="submission" date="2013-02" db="EMBL/GenBank/DDBJ databases">
        <authorList>
            <person name="Hughes D."/>
        </authorList>
    </citation>
    <scope>NUCLEOTIDE SEQUENCE</scope>
    <source>
        <strain>Durham</strain>
        <strain evidence="9">NC isolate 2 -- Noor lab</strain>
    </source>
</reference>
<evidence type="ECO:0000256" key="3">
    <source>
        <dbReference type="ARBA" id="ARBA00022801"/>
    </source>
</evidence>
<dbReference type="EMBL" id="CAQQ02392408">
    <property type="status" value="NOT_ANNOTATED_CDS"/>
    <property type="molecule type" value="Genomic_DNA"/>
</dbReference>
<dbReference type="EnsemblMetazoa" id="MESCA006591-RA">
    <property type="protein sequence ID" value="MESCA006591-PA"/>
    <property type="gene ID" value="MESCA006591"/>
</dbReference>
<dbReference type="Gene3D" id="3.40.50.1820">
    <property type="entry name" value="alpha/beta hydrolase"/>
    <property type="match status" value="1"/>
</dbReference>
<evidence type="ECO:0000256" key="5">
    <source>
        <dbReference type="ARBA" id="ARBA00023180"/>
    </source>
</evidence>
<reference evidence="8" key="2">
    <citation type="submission" date="2015-06" db="UniProtKB">
        <authorList>
            <consortium name="EnsemblMetazoa"/>
        </authorList>
    </citation>
    <scope>IDENTIFICATION</scope>
</reference>
<dbReference type="InterPro" id="IPR050309">
    <property type="entry name" value="Type-B_Carboxylest/Lipase"/>
</dbReference>
<accession>T1GSD6</accession>
<sequence length="526" mass="60018">MLKLITIVSFTFAARHVSGDDVFVEAPIGQMKGITMESQKGHPIFAFLGIPYAEPPVGPLRFKDPVPKAKWSGVFDATDDGHTCPQYEMLFKNMNQSEDCLVLNVYTRNLNGNAPVMFYVHGGAHILGTSNITINYRLGVFGLAATENGDATGNYLFKDVIMALKWVKENIKSFGGNPDCVTLFGHSAGALTSTTMLVSPMAKGLVHRVIGMAGSSASHQYLESKYWTMKMAEDVGCGHEEHIIECLRNLPWETLRDAGNKWEEDTLITFRFNFEIEKDFGQEKFLEAHPNDHFESGDFLRIPIMMGQTKNEFESLGAFVYYVDKFRPILNQINTDFEKIAPILCHYNANASNANHIAEVLKEKYLNNELVTEDNLRDLGKLLTDGFINHATYRTVSLVRKYSNIYYYRLDYENDFTYLTLSKGKKWSNARYEVQYLFDFKEAGFFEKGSEDERIMDLMTGIFTRFAATGNPNEHGREEMWKPSNSHEFSMVLLNTPDENGNLESVNVDPYEDRYRIWDELFHLKN</sequence>
<dbReference type="AlphaFoldDB" id="T1GSD6"/>
<evidence type="ECO:0000256" key="1">
    <source>
        <dbReference type="ARBA" id="ARBA00005964"/>
    </source>
</evidence>
<feature type="domain" description="Carboxylesterase type B" evidence="7">
    <location>
        <begin position="22"/>
        <end position="499"/>
    </location>
</feature>
<keyword evidence="2" id="KW-0719">Serine esterase</keyword>
<evidence type="ECO:0000256" key="4">
    <source>
        <dbReference type="ARBA" id="ARBA00023157"/>
    </source>
</evidence>